<dbReference type="SUPFAM" id="SSF52540">
    <property type="entry name" value="P-loop containing nucleoside triphosphate hydrolases"/>
    <property type="match status" value="1"/>
</dbReference>
<dbReference type="InterPro" id="IPR000764">
    <property type="entry name" value="Uridine_kinase-like"/>
</dbReference>
<comment type="pathway">
    <text evidence="1">Pyrimidine metabolism; UMP biosynthesis via salvage pathway; UMP from uridine: step 1/1.</text>
</comment>
<keyword evidence="5 7" id="KW-0418">Kinase</keyword>
<accession>A0ABZ0IL80</accession>
<dbReference type="EMBL" id="CP136051">
    <property type="protein sequence ID" value="WOK05788.1"/>
    <property type="molecule type" value="Genomic_DNA"/>
</dbReference>
<evidence type="ECO:0000256" key="1">
    <source>
        <dbReference type="ARBA" id="ARBA00004690"/>
    </source>
</evidence>
<dbReference type="CDD" id="cd02023">
    <property type="entry name" value="UMPK"/>
    <property type="match status" value="1"/>
</dbReference>
<dbReference type="RefSeq" id="WP_317488543.1">
    <property type="nucleotide sequence ID" value="NZ_CP136051.1"/>
</dbReference>
<organism evidence="7 8">
    <name type="scientific">Imperialibacter roseus</name>
    <dbReference type="NCBI Taxonomy" id="1324217"/>
    <lineage>
        <taxon>Bacteria</taxon>
        <taxon>Pseudomonadati</taxon>
        <taxon>Bacteroidota</taxon>
        <taxon>Cytophagia</taxon>
        <taxon>Cytophagales</taxon>
        <taxon>Flammeovirgaceae</taxon>
        <taxon>Imperialibacter</taxon>
    </lineage>
</organism>
<dbReference type="Pfam" id="PF00485">
    <property type="entry name" value="PRK"/>
    <property type="match status" value="1"/>
</dbReference>
<keyword evidence="4" id="KW-0547">Nucleotide-binding</keyword>
<keyword evidence="8" id="KW-1185">Reference proteome</keyword>
<gene>
    <name evidence="7" type="primary">udk</name>
    <name evidence="7" type="ORF">RT717_22195</name>
</gene>
<evidence type="ECO:0000313" key="7">
    <source>
        <dbReference type="EMBL" id="WOK05788.1"/>
    </source>
</evidence>
<dbReference type="Gene3D" id="3.40.50.300">
    <property type="entry name" value="P-loop containing nucleotide triphosphate hydrolases"/>
    <property type="match status" value="1"/>
</dbReference>
<dbReference type="InterPro" id="IPR006083">
    <property type="entry name" value="PRK/URK"/>
</dbReference>
<keyword evidence="3 7" id="KW-0808">Transferase</keyword>
<dbReference type="PRINTS" id="PR00988">
    <property type="entry name" value="URIDINKINASE"/>
</dbReference>
<evidence type="ECO:0000256" key="4">
    <source>
        <dbReference type="ARBA" id="ARBA00022741"/>
    </source>
</evidence>
<evidence type="ECO:0000256" key="5">
    <source>
        <dbReference type="ARBA" id="ARBA00022777"/>
    </source>
</evidence>
<feature type="domain" description="Phosphoribulokinase/uridine kinase" evidence="6">
    <location>
        <begin position="6"/>
        <end position="185"/>
    </location>
</feature>
<dbReference type="GO" id="GO:0004849">
    <property type="term" value="F:uridine kinase activity"/>
    <property type="evidence" value="ECO:0007669"/>
    <property type="project" value="UniProtKB-EC"/>
</dbReference>
<evidence type="ECO:0000256" key="2">
    <source>
        <dbReference type="ARBA" id="ARBA00012137"/>
    </source>
</evidence>
<dbReference type="Proteomes" id="UP001302349">
    <property type="component" value="Chromosome"/>
</dbReference>
<proteinExistence type="predicted"/>
<protein>
    <recommendedName>
        <fullName evidence="2">uridine/cytidine kinase</fullName>
        <ecNumber evidence="2">2.7.1.48</ecNumber>
    </recommendedName>
</protein>
<dbReference type="InterPro" id="IPR027417">
    <property type="entry name" value="P-loop_NTPase"/>
</dbReference>
<dbReference type="NCBIfam" id="NF004018">
    <property type="entry name" value="PRK05480.1"/>
    <property type="match status" value="1"/>
</dbReference>
<reference evidence="7 8" key="1">
    <citation type="journal article" date="2023" name="Microbiol. Resour. Announc.">
        <title>Complete Genome Sequence of Imperialibacter roseus strain P4T.</title>
        <authorList>
            <person name="Tizabi D.R."/>
            <person name="Bachvaroff T."/>
            <person name="Hill R.T."/>
        </authorList>
    </citation>
    <scope>NUCLEOTIDE SEQUENCE [LARGE SCALE GENOMIC DNA]</scope>
    <source>
        <strain evidence="7 8">P4T</strain>
    </source>
</reference>
<evidence type="ECO:0000259" key="6">
    <source>
        <dbReference type="Pfam" id="PF00485"/>
    </source>
</evidence>
<evidence type="ECO:0000313" key="8">
    <source>
        <dbReference type="Proteomes" id="UP001302349"/>
    </source>
</evidence>
<dbReference type="PANTHER" id="PTHR10285">
    <property type="entry name" value="URIDINE KINASE"/>
    <property type="match status" value="1"/>
</dbReference>
<name>A0ABZ0IL80_9BACT</name>
<sequence>MKEPLVVGMTGGSASGKTLFLSSLIEIFQENEICLVSQDNYYKSRDTQPVDENGVKNFDTPLSIDFDEFRHDLEELKRGNTVQRQEYTFNNPNVTPKNLVFKPSPIIIAEGIFVFYDKELSSLFDLKLFIEAKNYLMLKRRITRDALERGYDLDDVLYRYEKHVAPTFEKYIEPLKHEADIIIPNNHHFKKALQVVVAYLKMELAGRKA</sequence>
<dbReference type="EC" id="2.7.1.48" evidence="2"/>
<evidence type="ECO:0000256" key="3">
    <source>
        <dbReference type="ARBA" id="ARBA00022679"/>
    </source>
</evidence>